<feature type="transmembrane region" description="Helical" evidence="6">
    <location>
        <begin position="251"/>
        <end position="268"/>
    </location>
</feature>
<feature type="transmembrane region" description="Helical" evidence="6">
    <location>
        <begin position="60"/>
        <end position="80"/>
    </location>
</feature>
<accession>A0AAE3IKJ1</accession>
<feature type="transmembrane region" description="Helical" evidence="6">
    <location>
        <begin position="199"/>
        <end position="220"/>
    </location>
</feature>
<feature type="transmembrane region" description="Helical" evidence="6">
    <location>
        <begin position="226"/>
        <end position="246"/>
    </location>
</feature>
<dbReference type="Proteomes" id="UP001208131">
    <property type="component" value="Unassembled WGS sequence"/>
</dbReference>
<proteinExistence type="predicted"/>
<comment type="subcellular location">
    <subcellularLocation>
        <location evidence="1">Cell membrane</location>
        <topology evidence="1">Multi-pass membrane protein</topology>
    </subcellularLocation>
</comment>
<evidence type="ECO:0000256" key="5">
    <source>
        <dbReference type="ARBA" id="ARBA00023136"/>
    </source>
</evidence>
<keyword evidence="8" id="KW-1185">Reference proteome</keyword>
<protein>
    <submittedName>
        <fullName evidence="7">ABC transporter permease</fullName>
    </submittedName>
</protein>
<evidence type="ECO:0000256" key="4">
    <source>
        <dbReference type="ARBA" id="ARBA00022989"/>
    </source>
</evidence>
<evidence type="ECO:0000256" key="3">
    <source>
        <dbReference type="ARBA" id="ARBA00022692"/>
    </source>
</evidence>
<feature type="transmembrane region" description="Helical" evidence="6">
    <location>
        <begin position="152"/>
        <end position="168"/>
    </location>
</feature>
<dbReference type="EMBL" id="JAOQJZ010000005">
    <property type="protein sequence ID" value="MCU6705573.1"/>
    <property type="molecule type" value="Genomic_DNA"/>
</dbReference>
<evidence type="ECO:0000256" key="2">
    <source>
        <dbReference type="ARBA" id="ARBA00022475"/>
    </source>
</evidence>
<dbReference type="PANTHER" id="PTHR43370:SF2">
    <property type="entry name" value="ABC TRANSPORTER PERMEASE PROTEIN"/>
    <property type="match status" value="1"/>
</dbReference>
<feature type="transmembrane region" description="Helical" evidence="6">
    <location>
        <begin position="6"/>
        <end position="24"/>
    </location>
</feature>
<organism evidence="7 8">
    <name type="scientific">Hominimerdicola aceti</name>
    <dbReference type="NCBI Taxonomy" id="2981726"/>
    <lineage>
        <taxon>Bacteria</taxon>
        <taxon>Bacillati</taxon>
        <taxon>Bacillota</taxon>
        <taxon>Clostridia</taxon>
        <taxon>Eubacteriales</taxon>
        <taxon>Oscillospiraceae</taxon>
        <taxon>Hominimerdicola</taxon>
    </lineage>
</organism>
<dbReference type="Pfam" id="PF02653">
    <property type="entry name" value="BPD_transp_2"/>
    <property type="match status" value="1"/>
</dbReference>
<dbReference type="GO" id="GO:0022857">
    <property type="term" value="F:transmembrane transporter activity"/>
    <property type="evidence" value="ECO:0007669"/>
    <property type="project" value="InterPro"/>
</dbReference>
<sequence length="319" mass="34416">MTRLISFLAHAVYMGTPLLFGTVGEIQNEKAGHLNLGVEGTMAMGACAGFMVAYKTGSLWLSILAAFLMGALVSLIYAFLTITMMANQNVTGLTLTIFGTGLSNFIGEQMISASPTGNLKLPDGVMSSLKNIDIPLLSKIPVLGEVLFSQNIFTYLSIVIAVIMFIYLKKTKVGLNLRTIGENPAVADAVGISVVKYKYINVLIGGGICGIGGAFCSMVINGGVWMANSVNGLGWIAVALVIFAVWNPARAIYGAYIFGAFMVLKYYFPKNLGFTVPESFFDMLPYLVTALVLIITSVKKSRERSQPQSCGINYFREER</sequence>
<dbReference type="RefSeq" id="WP_022288142.1">
    <property type="nucleotide sequence ID" value="NZ_JAOQJZ010000005.1"/>
</dbReference>
<dbReference type="CDD" id="cd06580">
    <property type="entry name" value="TM_PBP1_transp_TpRbsC_like"/>
    <property type="match status" value="1"/>
</dbReference>
<comment type="caution">
    <text evidence="7">The sequence shown here is derived from an EMBL/GenBank/DDBJ whole genome shotgun (WGS) entry which is preliminary data.</text>
</comment>
<keyword evidence="3 6" id="KW-0812">Transmembrane</keyword>
<dbReference type="InterPro" id="IPR001851">
    <property type="entry name" value="ABC_transp_permease"/>
</dbReference>
<dbReference type="GO" id="GO:0005886">
    <property type="term" value="C:plasma membrane"/>
    <property type="evidence" value="ECO:0007669"/>
    <property type="project" value="UniProtKB-SubCell"/>
</dbReference>
<dbReference type="AlphaFoldDB" id="A0AAE3IKJ1"/>
<dbReference type="PANTHER" id="PTHR43370">
    <property type="entry name" value="SUGAR ABC TRANSPORTER INTEGRAL MEMBRANE PROTEIN-RELATED"/>
    <property type="match status" value="1"/>
</dbReference>
<evidence type="ECO:0000313" key="8">
    <source>
        <dbReference type="Proteomes" id="UP001208131"/>
    </source>
</evidence>
<name>A0AAE3IKJ1_9FIRM</name>
<evidence type="ECO:0000256" key="6">
    <source>
        <dbReference type="SAM" id="Phobius"/>
    </source>
</evidence>
<feature type="transmembrane region" description="Helical" evidence="6">
    <location>
        <begin position="280"/>
        <end position="298"/>
    </location>
</feature>
<keyword evidence="2" id="KW-1003">Cell membrane</keyword>
<gene>
    <name evidence="7" type="ORF">OCV57_06490</name>
</gene>
<reference evidence="7 8" key="1">
    <citation type="journal article" date="2021" name="ISME Commun">
        <title>Automated analysis of genomic sequences facilitates high-throughput and comprehensive description of bacteria.</title>
        <authorList>
            <person name="Hitch T.C.A."/>
        </authorList>
    </citation>
    <scope>NUCLEOTIDE SEQUENCE [LARGE SCALE GENOMIC DNA]</scope>
    <source>
        <strain evidence="7 8">Sanger_31</strain>
    </source>
</reference>
<keyword evidence="4 6" id="KW-1133">Transmembrane helix</keyword>
<keyword evidence="5 6" id="KW-0472">Membrane</keyword>
<feature type="transmembrane region" description="Helical" evidence="6">
    <location>
        <begin position="92"/>
        <end position="111"/>
    </location>
</feature>
<evidence type="ECO:0000313" key="7">
    <source>
        <dbReference type="EMBL" id="MCU6705573.1"/>
    </source>
</evidence>
<evidence type="ECO:0000256" key="1">
    <source>
        <dbReference type="ARBA" id="ARBA00004651"/>
    </source>
</evidence>